<sequence length="101" mass="10850">MLRRSFVALLALPVFASSARAQDATVTGTIERIDTAQNAIVIRAASGERTGRLSPQTLITIDGFPGDVRDLRPGQQVSAQFALTRGGATRSDVVRIDVRTR</sequence>
<accession>A0A0F6W441</accession>
<evidence type="ECO:0000313" key="3">
    <source>
        <dbReference type="Proteomes" id="UP000034883"/>
    </source>
</evidence>
<dbReference type="AlphaFoldDB" id="A0A0F6W441"/>
<dbReference type="EMBL" id="CP011125">
    <property type="protein sequence ID" value="AKF06790.1"/>
    <property type="molecule type" value="Genomic_DNA"/>
</dbReference>
<dbReference type="Proteomes" id="UP000034883">
    <property type="component" value="Chromosome"/>
</dbReference>
<gene>
    <name evidence="2" type="ORF">DB32_003939</name>
</gene>
<name>A0A0F6W441_9BACT</name>
<evidence type="ECO:0008006" key="4">
    <source>
        <dbReference type="Google" id="ProtNLM"/>
    </source>
</evidence>
<feature type="signal peptide" evidence="1">
    <location>
        <begin position="1"/>
        <end position="21"/>
    </location>
</feature>
<evidence type="ECO:0000313" key="2">
    <source>
        <dbReference type="EMBL" id="AKF06790.1"/>
    </source>
</evidence>
<dbReference type="RefSeq" id="WP_053233964.1">
    <property type="nucleotide sequence ID" value="NZ_CP011125.1"/>
</dbReference>
<keyword evidence="1" id="KW-0732">Signal</keyword>
<feature type="chain" id="PRO_5002511563" description="DUF5666 domain-containing protein" evidence="1">
    <location>
        <begin position="22"/>
        <end position="101"/>
    </location>
</feature>
<organism evidence="2 3">
    <name type="scientific">Sandaracinus amylolyticus</name>
    <dbReference type="NCBI Taxonomy" id="927083"/>
    <lineage>
        <taxon>Bacteria</taxon>
        <taxon>Pseudomonadati</taxon>
        <taxon>Myxococcota</taxon>
        <taxon>Polyangia</taxon>
        <taxon>Polyangiales</taxon>
        <taxon>Sandaracinaceae</taxon>
        <taxon>Sandaracinus</taxon>
    </lineage>
</organism>
<keyword evidence="3" id="KW-1185">Reference proteome</keyword>
<dbReference type="KEGG" id="samy:DB32_003939"/>
<proteinExistence type="predicted"/>
<dbReference type="STRING" id="927083.DB32_003939"/>
<reference evidence="2 3" key="1">
    <citation type="submission" date="2015-03" db="EMBL/GenBank/DDBJ databases">
        <title>Genome assembly of Sandaracinus amylolyticus DSM 53668.</title>
        <authorList>
            <person name="Sharma G."/>
            <person name="Subramanian S."/>
        </authorList>
    </citation>
    <scope>NUCLEOTIDE SEQUENCE [LARGE SCALE GENOMIC DNA]</scope>
    <source>
        <strain evidence="2 3">DSM 53668</strain>
    </source>
</reference>
<evidence type="ECO:0000256" key="1">
    <source>
        <dbReference type="SAM" id="SignalP"/>
    </source>
</evidence>
<protein>
    <recommendedName>
        <fullName evidence="4">DUF5666 domain-containing protein</fullName>
    </recommendedName>
</protein>